<proteinExistence type="predicted"/>
<sequence>MLKKITTILVLAMSAEAASQDAFQPSSTPVGSFDFTPTIDLGLSYDDNVTRVSSDQIDSWSRLVAPRFRLVTSTGVSDLSFQYRLVNEDFFSSDADNYNDHFLSGSANVELDARNRIIVSASYEDGHDDRDSNFSIGLGDSLLEPDQYKRSAFDVKYSYGALNADGRLSLNLNVVDQNYDLNTPRYLARDRKFSTIGGVFNYAVAPSVDMVIDLSRIYVDYKFALNTLNPLDSKQDSLLVGIEWAATAKTSGFAKLGYQTKDFDSATREDFSGVDWALGVLWEPLSYSSIEFTTMSDTNETNGEGNFIRRNAHSAEWKHSWLERLQSGVRLTLSNDRYEGQLINGLDVRTDDVLGLRTSIDYIARRWLKVSLAYSYSERDSNRDVIDFDKNKISLTASVGL</sequence>
<evidence type="ECO:0000313" key="2">
    <source>
        <dbReference type="EMBL" id="MFC3121291.1"/>
    </source>
</evidence>
<dbReference type="EMBL" id="JBHRSW010000008">
    <property type="protein sequence ID" value="MFC3121291.1"/>
    <property type="molecule type" value="Genomic_DNA"/>
</dbReference>
<name>A0ABV7FPC5_9ALTE</name>
<dbReference type="RefSeq" id="WP_376919429.1">
    <property type="nucleotide sequence ID" value="NZ_JBHRSW010000008.1"/>
</dbReference>
<comment type="caution">
    <text evidence="2">The sequence shown here is derived from an EMBL/GenBank/DDBJ whole genome shotgun (WGS) entry which is preliminary data.</text>
</comment>
<organism evidence="2 3">
    <name type="scientific">Agaribacter flavus</name>
    <dbReference type="NCBI Taxonomy" id="1902781"/>
    <lineage>
        <taxon>Bacteria</taxon>
        <taxon>Pseudomonadati</taxon>
        <taxon>Pseudomonadota</taxon>
        <taxon>Gammaproteobacteria</taxon>
        <taxon>Alteromonadales</taxon>
        <taxon>Alteromonadaceae</taxon>
        <taxon>Agaribacter</taxon>
    </lineage>
</organism>
<dbReference type="SUPFAM" id="SSF56935">
    <property type="entry name" value="Porins"/>
    <property type="match status" value="1"/>
</dbReference>
<feature type="chain" id="PRO_5046005476" evidence="1">
    <location>
        <begin position="18"/>
        <end position="401"/>
    </location>
</feature>
<reference evidence="3" key="1">
    <citation type="journal article" date="2019" name="Int. J. Syst. Evol. Microbiol.">
        <title>The Global Catalogue of Microorganisms (GCM) 10K type strain sequencing project: providing services to taxonomists for standard genome sequencing and annotation.</title>
        <authorList>
            <consortium name="The Broad Institute Genomics Platform"/>
            <consortium name="The Broad Institute Genome Sequencing Center for Infectious Disease"/>
            <person name="Wu L."/>
            <person name="Ma J."/>
        </authorList>
    </citation>
    <scope>NUCLEOTIDE SEQUENCE [LARGE SCALE GENOMIC DNA]</scope>
    <source>
        <strain evidence="3">KCTC 52473</strain>
    </source>
</reference>
<feature type="signal peptide" evidence="1">
    <location>
        <begin position="1"/>
        <end position="17"/>
    </location>
</feature>
<dbReference type="Proteomes" id="UP001595478">
    <property type="component" value="Unassembled WGS sequence"/>
</dbReference>
<evidence type="ECO:0000256" key="1">
    <source>
        <dbReference type="SAM" id="SignalP"/>
    </source>
</evidence>
<keyword evidence="1" id="KW-0732">Signal</keyword>
<gene>
    <name evidence="2" type="ORF">ACFOHL_06630</name>
</gene>
<dbReference type="InterPro" id="IPR018759">
    <property type="entry name" value="BBP2_2"/>
</dbReference>
<accession>A0ABV7FPC5</accession>
<keyword evidence="3" id="KW-1185">Reference proteome</keyword>
<dbReference type="Pfam" id="PF10082">
    <property type="entry name" value="BBP2_2"/>
    <property type="match status" value="1"/>
</dbReference>
<protein>
    <submittedName>
        <fullName evidence="2">Outer membrane beta-barrel protein</fullName>
    </submittedName>
</protein>
<evidence type="ECO:0000313" key="3">
    <source>
        <dbReference type="Proteomes" id="UP001595478"/>
    </source>
</evidence>